<protein>
    <submittedName>
        <fullName evidence="2">Uncharacterized protein</fullName>
    </submittedName>
</protein>
<dbReference type="OrthoDB" id="5181897at2"/>
<keyword evidence="1" id="KW-0732">Signal</keyword>
<dbReference type="RefSeq" id="WP_069114898.1">
    <property type="nucleotide sequence ID" value="NZ_FNUC01000004.1"/>
</dbReference>
<proteinExistence type="predicted"/>
<accession>A0A1H5P6G8</accession>
<evidence type="ECO:0000256" key="1">
    <source>
        <dbReference type="SAM" id="SignalP"/>
    </source>
</evidence>
<evidence type="ECO:0000313" key="3">
    <source>
        <dbReference type="Proteomes" id="UP000181980"/>
    </source>
</evidence>
<dbReference type="Proteomes" id="UP000181980">
    <property type="component" value="Unassembled WGS sequence"/>
</dbReference>
<dbReference type="EMBL" id="FNUC01000004">
    <property type="protein sequence ID" value="SEF09466.1"/>
    <property type="molecule type" value="Genomic_DNA"/>
</dbReference>
<dbReference type="AlphaFoldDB" id="A0A1H5P6G8"/>
<evidence type="ECO:0000313" key="2">
    <source>
        <dbReference type="EMBL" id="SEF09466.1"/>
    </source>
</evidence>
<sequence length="347" mass="36205">MRWVPAALLVVLAATACGGGADPAAVAGTPTPTIDIAGSRDSFVPPPVVRSPGTGVLFDWVTFDDAKGYTSTALPEGATPFENALPGQDGTTTSRGHVFEHAAGVIGYELIDAYADGDDFAKLAALLASSVEGSVVSIEPAEVTQALAADGEIVHGDDEVMLFRIVVVNEAGDVWAGFVGGPEDDRERLESEFARLTLSLDVRSAVDWVYLTDEPSGIVAPFRSEVEPRSWYLADAGGAATSARVYNDWNTSSGVIVVDAAPGGFGPEDALALRAEELGGTVESSEPSDIAGHAGVEAVIDDQGWQWVHRVVALDDHVLVVYAGNLAERVGYARNLVAMVSEAVTIP</sequence>
<dbReference type="STRING" id="561176.SAMN04488561_3803"/>
<reference evidence="3" key="1">
    <citation type="submission" date="2016-10" db="EMBL/GenBank/DDBJ databases">
        <authorList>
            <person name="Varghese N."/>
            <person name="Submissions S."/>
        </authorList>
    </citation>
    <scope>NUCLEOTIDE SEQUENCE [LARGE SCALE GENOMIC DNA]</scope>
    <source>
        <strain evidence="3">DSM 45237</strain>
    </source>
</reference>
<dbReference type="PROSITE" id="PS51257">
    <property type="entry name" value="PROKAR_LIPOPROTEIN"/>
    <property type="match status" value="1"/>
</dbReference>
<organism evidence="2 3">
    <name type="scientific">Jiangella alba</name>
    <dbReference type="NCBI Taxonomy" id="561176"/>
    <lineage>
        <taxon>Bacteria</taxon>
        <taxon>Bacillati</taxon>
        <taxon>Actinomycetota</taxon>
        <taxon>Actinomycetes</taxon>
        <taxon>Jiangellales</taxon>
        <taxon>Jiangellaceae</taxon>
        <taxon>Jiangella</taxon>
    </lineage>
</organism>
<name>A0A1H5P6G8_9ACTN</name>
<feature type="chain" id="PRO_5010263742" evidence="1">
    <location>
        <begin position="28"/>
        <end position="347"/>
    </location>
</feature>
<keyword evidence="3" id="KW-1185">Reference proteome</keyword>
<feature type="signal peptide" evidence="1">
    <location>
        <begin position="1"/>
        <end position="27"/>
    </location>
</feature>
<gene>
    <name evidence="2" type="ORF">SAMN04488561_3803</name>
</gene>